<evidence type="ECO:0000313" key="2">
    <source>
        <dbReference type="Proteomes" id="UP000729402"/>
    </source>
</evidence>
<name>A0A8J5V1Y0_ZIZPA</name>
<dbReference type="OrthoDB" id="1913204at2759"/>
<keyword evidence="2" id="KW-1185">Reference proteome</keyword>
<organism evidence="1 2">
    <name type="scientific">Zizania palustris</name>
    <name type="common">Northern wild rice</name>
    <dbReference type="NCBI Taxonomy" id="103762"/>
    <lineage>
        <taxon>Eukaryota</taxon>
        <taxon>Viridiplantae</taxon>
        <taxon>Streptophyta</taxon>
        <taxon>Embryophyta</taxon>
        <taxon>Tracheophyta</taxon>
        <taxon>Spermatophyta</taxon>
        <taxon>Magnoliopsida</taxon>
        <taxon>Liliopsida</taxon>
        <taxon>Poales</taxon>
        <taxon>Poaceae</taxon>
        <taxon>BOP clade</taxon>
        <taxon>Oryzoideae</taxon>
        <taxon>Oryzeae</taxon>
        <taxon>Zizaniinae</taxon>
        <taxon>Zizania</taxon>
    </lineage>
</organism>
<evidence type="ECO:0000313" key="1">
    <source>
        <dbReference type="EMBL" id="KAG8054197.1"/>
    </source>
</evidence>
<gene>
    <name evidence="1" type="ORF">GUJ93_ZPchr0001g32854</name>
</gene>
<dbReference type="AlphaFoldDB" id="A0A8J5V1Y0"/>
<sequence>MRIGIGGSREQLNHMRWIVLRQPIDSPKRLQMNSFDQCLLNGDGTKELIEEWLADCSQDSEPCPPEEISSPTAAIQEVDLSGACNIVHKNSVQARSTPLKGSLKSTRQRSIQMGESNIIITRNIG</sequence>
<comment type="caution">
    <text evidence="1">The sequence shown here is derived from an EMBL/GenBank/DDBJ whole genome shotgun (WGS) entry which is preliminary data.</text>
</comment>
<reference evidence="1" key="2">
    <citation type="submission" date="2021-02" db="EMBL/GenBank/DDBJ databases">
        <authorList>
            <person name="Kimball J.A."/>
            <person name="Haas M.W."/>
            <person name="Macchietto M."/>
            <person name="Kono T."/>
            <person name="Duquette J."/>
            <person name="Shao M."/>
        </authorList>
    </citation>
    <scope>NUCLEOTIDE SEQUENCE</scope>
    <source>
        <tissue evidence="1">Fresh leaf tissue</tissue>
    </source>
</reference>
<dbReference type="Proteomes" id="UP000729402">
    <property type="component" value="Unassembled WGS sequence"/>
</dbReference>
<accession>A0A8J5V1Y0</accession>
<proteinExistence type="predicted"/>
<dbReference type="EMBL" id="JAAALK010000288">
    <property type="protein sequence ID" value="KAG8054197.1"/>
    <property type="molecule type" value="Genomic_DNA"/>
</dbReference>
<reference evidence="1" key="1">
    <citation type="journal article" date="2021" name="bioRxiv">
        <title>Whole Genome Assembly and Annotation of Northern Wild Rice, Zizania palustris L., Supports a Whole Genome Duplication in the Zizania Genus.</title>
        <authorList>
            <person name="Haas M."/>
            <person name="Kono T."/>
            <person name="Macchietto M."/>
            <person name="Millas R."/>
            <person name="McGilp L."/>
            <person name="Shao M."/>
            <person name="Duquette J."/>
            <person name="Hirsch C.N."/>
            <person name="Kimball J."/>
        </authorList>
    </citation>
    <scope>NUCLEOTIDE SEQUENCE</scope>
    <source>
        <tissue evidence="1">Fresh leaf tissue</tissue>
    </source>
</reference>
<protein>
    <submittedName>
        <fullName evidence="1">Uncharacterized protein</fullName>
    </submittedName>
</protein>